<evidence type="ECO:0000256" key="5">
    <source>
        <dbReference type="ARBA" id="ARBA00034923"/>
    </source>
</evidence>
<dbReference type="Pfam" id="PF13361">
    <property type="entry name" value="UvrD_C"/>
    <property type="match status" value="1"/>
</dbReference>
<sequence length="617" mass="70715">MAELIPSLNSCLSKMEAGEKRLARRLESLLEDDYLCWFDIPVGRQRRYPDFIILHPQRGLLFLEVKDWKIDNIFSFNSKYVELLTSDGIKTLSNPLEQVRQCAYTVINKLVKDPQLLSNKANYEGKLCFPYGYGVVFPFITRKQLDDAIPLDAQESVLQSHLVICRDEMTETMDAEAFQSRLWGMFNYQFDYVLTLPQIDRIRWHLYPEIRIAHQQGFLFEEEETESSDITVSEAIPDIVKIMDIQQEQLARSLGEGHRVIHGVAGSGKTLILGYRCLHLSEMLNKPILVLCYNITLAAKLRTFISEKGIGNKVQVYHFHDWCGQQLKTYNVDRLKDDKKQVFELNVESVIHGVNKGLIPAGQYGAVLIDEGHDFEAEWLTLVTKMVDPTTNSLLLLYDDAQSIYKKKNALNFSLASAGIQAQGRTTILRLNYRNTREILEFSYKFAQSYFDGFKHENIPLIKPEGAGNSGDEPVLKRFESLHDEVNFILRCILHWQNNGRSLHDIAILYPTHESGKVMASVLKQHGVAHQWLATPEFKKKYDPSSAQVSLIPVRSSKGLEFDTVVMMDSSYLPKDKDEEVNTARILYVGFTRATHHLLSTYHRQNILSEKLEEALG</sequence>
<keyword evidence="9" id="KW-0269">Exonuclease</keyword>
<dbReference type="PANTHER" id="PTHR11070:SF2">
    <property type="entry name" value="ATP-DEPENDENT DNA HELICASE SRS2"/>
    <property type="match status" value="1"/>
</dbReference>
<keyword evidence="3" id="KW-0347">Helicase</keyword>
<evidence type="ECO:0000256" key="3">
    <source>
        <dbReference type="ARBA" id="ARBA00022806"/>
    </source>
</evidence>
<feature type="domain" description="UvrD-like helicase C-terminal" evidence="8">
    <location>
        <begin position="551"/>
        <end position="598"/>
    </location>
</feature>
<dbReference type="EMBL" id="CP138203">
    <property type="protein sequence ID" value="WPC73410.1"/>
    <property type="molecule type" value="Genomic_DNA"/>
</dbReference>
<dbReference type="InterPro" id="IPR027785">
    <property type="entry name" value="UvrD-like_helicase_C"/>
</dbReference>
<evidence type="ECO:0000313" key="9">
    <source>
        <dbReference type="EMBL" id="WPC73410.1"/>
    </source>
</evidence>
<dbReference type="Pfam" id="PF13245">
    <property type="entry name" value="AAA_19"/>
    <property type="match status" value="1"/>
</dbReference>
<dbReference type="SUPFAM" id="SSF52540">
    <property type="entry name" value="P-loop containing nucleoside triphosphate hydrolases"/>
    <property type="match status" value="1"/>
</dbReference>
<dbReference type="Pfam" id="PF08378">
    <property type="entry name" value="NERD"/>
    <property type="match status" value="1"/>
</dbReference>
<evidence type="ECO:0000313" key="10">
    <source>
        <dbReference type="Proteomes" id="UP001304071"/>
    </source>
</evidence>
<keyword evidence="2" id="KW-0378">Hydrolase</keyword>
<reference evidence="9 10" key="1">
    <citation type="submission" date="2023-11" db="EMBL/GenBank/DDBJ databases">
        <title>Plant-associative lifestyle of Vibrio porteresiae and its evolutionary dynamics.</title>
        <authorList>
            <person name="Rameshkumar N."/>
            <person name="Kirti K."/>
        </authorList>
    </citation>
    <scope>NUCLEOTIDE SEQUENCE [LARGE SCALE GENOMIC DNA]</scope>
    <source>
        <strain evidence="9 10">MSSRF30</strain>
    </source>
</reference>
<gene>
    <name evidence="9" type="ORF">R8Z52_15020</name>
</gene>
<dbReference type="InterPro" id="IPR014017">
    <property type="entry name" value="DNA_helicase_UvrD-like_C"/>
</dbReference>
<dbReference type="InterPro" id="IPR027417">
    <property type="entry name" value="P-loop_NTPase"/>
</dbReference>
<evidence type="ECO:0000259" key="7">
    <source>
        <dbReference type="Pfam" id="PF13361"/>
    </source>
</evidence>
<evidence type="ECO:0000256" key="4">
    <source>
        <dbReference type="ARBA" id="ARBA00022840"/>
    </source>
</evidence>
<dbReference type="Pfam" id="PF13538">
    <property type="entry name" value="UvrD_C_2"/>
    <property type="match status" value="1"/>
</dbReference>
<keyword evidence="4" id="KW-0067">ATP-binding</keyword>
<dbReference type="GO" id="GO:0004527">
    <property type="term" value="F:exonuclease activity"/>
    <property type="evidence" value="ECO:0007669"/>
    <property type="project" value="UniProtKB-KW"/>
</dbReference>
<evidence type="ECO:0000259" key="6">
    <source>
        <dbReference type="Pfam" id="PF08378"/>
    </source>
</evidence>
<dbReference type="Gene3D" id="3.40.50.300">
    <property type="entry name" value="P-loop containing nucleotide triphosphate hydrolases"/>
    <property type="match status" value="2"/>
</dbReference>
<feature type="domain" description="UvrD-like helicase C-terminal" evidence="7">
    <location>
        <begin position="429"/>
        <end position="535"/>
    </location>
</feature>
<keyword evidence="10" id="KW-1185">Reference proteome</keyword>
<evidence type="ECO:0000259" key="8">
    <source>
        <dbReference type="Pfam" id="PF13538"/>
    </source>
</evidence>
<evidence type="ECO:0000256" key="1">
    <source>
        <dbReference type="ARBA" id="ARBA00022741"/>
    </source>
</evidence>
<dbReference type="PANTHER" id="PTHR11070">
    <property type="entry name" value="UVRD / RECB / PCRA DNA HELICASE FAMILY MEMBER"/>
    <property type="match status" value="1"/>
</dbReference>
<organism evidence="9 10">
    <name type="scientific">Vibrio porteresiae DSM 19223</name>
    <dbReference type="NCBI Taxonomy" id="1123496"/>
    <lineage>
        <taxon>Bacteria</taxon>
        <taxon>Pseudomonadati</taxon>
        <taxon>Pseudomonadota</taxon>
        <taxon>Gammaproteobacteria</taxon>
        <taxon>Vibrionales</taxon>
        <taxon>Vibrionaceae</taxon>
        <taxon>Vibrio</taxon>
    </lineage>
</organism>
<dbReference type="InterPro" id="IPR011528">
    <property type="entry name" value="NERD"/>
</dbReference>
<accession>A0ABZ0QBY6</accession>
<dbReference type="InterPro" id="IPR000212">
    <property type="entry name" value="DNA_helicase_UvrD/REP"/>
</dbReference>
<dbReference type="Proteomes" id="UP001304071">
    <property type="component" value="Chromosome 1"/>
</dbReference>
<feature type="domain" description="NERD" evidence="6">
    <location>
        <begin position="16"/>
        <end position="115"/>
    </location>
</feature>
<keyword evidence="9" id="KW-0540">Nuclease</keyword>
<protein>
    <recommendedName>
        <fullName evidence="5">DNA 3'-5' helicase II</fullName>
    </recommendedName>
</protein>
<keyword evidence="1" id="KW-0547">Nucleotide-binding</keyword>
<proteinExistence type="predicted"/>
<name>A0ABZ0QBY6_9VIBR</name>
<dbReference type="RefSeq" id="WP_261893267.1">
    <property type="nucleotide sequence ID" value="NZ_AP024895.1"/>
</dbReference>
<evidence type="ECO:0000256" key="2">
    <source>
        <dbReference type="ARBA" id="ARBA00022801"/>
    </source>
</evidence>